<dbReference type="Proteomes" id="UP000807342">
    <property type="component" value="Unassembled WGS sequence"/>
</dbReference>
<feature type="non-terminal residue" evidence="1">
    <location>
        <position position="1"/>
    </location>
</feature>
<sequence length="102" mass="11544">AYLILTLRCTRVIEHENEPQKWPATQHLKSKLNNIINMRLKMDCLHANAKKYGAKAISRAKVIQTWSGTLHDEGSMPPDWPQNPGVLVGIRIETPSHHRGEG</sequence>
<keyword evidence="2" id="KW-1185">Reference proteome</keyword>
<name>A0A9P5WWU7_9AGAR</name>
<dbReference type="AlphaFoldDB" id="A0A9P5WWU7"/>
<comment type="caution">
    <text evidence="1">The sequence shown here is derived from an EMBL/GenBank/DDBJ whole genome shotgun (WGS) entry which is preliminary data.</text>
</comment>
<dbReference type="EMBL" id="MU152628">
    <property type="protein sequence ID" value="KAF9440323.1"/>
    <property type="molecule type" value="Genomic_DNA"/>
</dbReference>
<evidence type="ECO:0000313" key="1">
    <source>
        <dbReference type="EMBL" id="KAF9440323.1"/>
    </source>
</evidence>
<reference evidence="1" key="1">
    <citation type="submission" date="2020-11" db="EMBL/GenBank/DDBJ databases">
        <authorList>
            <consortium name="DOE Joint Genome Institute"/>
            <person name="Ahrendt S."/>
            <person name="Riley R."/>
            <person name="Andreopoulos W."/>
            <person name="Labutti K."/>
            <person name="Pangilinan J."/>
            <person name="Ruiz-Duenas F.J."/>
            <person name="Barrasa J.M."/>
            <person name="Sanchez-Garcia M."/>
            <person name="Camarero S."/>
            <person name="Miyauchi S."/>
            <person name="Serrano A."/>
            <person name="Linde D."/>
            <person name="Babiker R."/>
            <person name="Drula E."/>
            <person name="Ayuso-Fernandez I."/>
            <person name="Pacheco R."/>
            <person name="Padilla G."/>
            <person name="Ferreira P."/>
            <person name="Barriuso J."/>
            <person name="Kellner H."/>
            <person name="Castanera R."/>
            <person name="Alfaro M."/>
            <person name="Ramirez L."/>
            <person name="Pisabarro A.G."/>
            <person name="Kuo A."/>
            <person name="Tritt A."/>
            <person name="Lipzen A."/>
            <person name="He G."/>
            <person name="Yan M."/>
            <person name="Ng V."/>
            <person name="Cullen D."/>
            <person name="Martin F."/>
            <person name="Rosso M.-N."/>
            <person name="Henrissat B."/>
            <person name="Hibbett D."/>
            <person name="Martinez A.T."/>
            <person name="Grigoriev I.V."/>
        </authorList>
    </citation>
    <scope>NUCLEOTIDE SEQUENCE</scope>
    <source>
        <strain evidence="1">MF-IS2</strain>
    </source>
</reference>
<evidence type="ECO:0000313" key="2">
    <source>
        <dbReference type="Proteomes" id="UP000807342"/>
    </source>
</evidence>
<dbReference type="OrthoDB" id="3262992at2759"/>
<gene>
    <name evidence="1" type="ORF">P691DRAFT_688063</name>
</gene>
<accession>A0A9P5WWU7</accession>
<protein>
    <submittedName>
        <fullName evidence="1">Uncharacterized protein</fullName>
    </submittedName>
</protein>
<proteinExistence type="predicted"/>
<organism evidence="1 2">
    <name type="scientific">Macrolepiota fuliginosa MF-IS2</name>
    <dbReference type="NCBI Taxonomy" id="1400762"/>
    <lineage>
        <taxon>Eukaryota</taxon>
        <taxon>Fungi</taxon>
        <taxon>Dikarya</taxon>
        <taxon>Basidiomycota</taxon>
        <taxon>Agaricomycotina</taxon>
        <taxon>Agaricomycetes</taxon>
        <taxon>Agaricomycetidae</taxon>
        <taxon>Agaricales</taxon>
        <taxon>Agaricineae</taxon>
        <taxon>Agaricaceae</taxon>
        <taxon>Macrolepiota</taxon>
    </lineage>
</organism>